<reference evidence="4" key="2">
    <citation type="journal article" date="2021" name="Sci. Rep.">
        <title>The distribution of antibiotic resistance genes in chicken gut microbiota commensals.</title>
        <authorList>
            <person name="Juricova H."/>
            <person name="Matiasovicova J."/>
            <person name="Kubasova T."/>
            <person name="Cejkova D."/>
            <person name="Rychlik I."/>
        </authorList>
    </citation>
    <scope>NUCLEOTIDE SEQUENCE</scope>
    <source>
        <strain evidence="4">An582</strain>
    </source>
</reference>
<dbReference type="EMBL" id="JACJKS010000005">
    <property type="protein sequence ID" value="MBM6948049.1"/>
    <property type="molecule type" value="Genomic_DNA"/>
</dbReference>
<protein>
    <submittedName>
        <fullName evidence="4">Class C sortase</fullName>
    </submittedName>
</protein>
<dbReference type="SUPFAM" id="SSF63817">
    <property type="entry name" value="Sortase"/>
    <property type="match status" value="1"/>
</dbReference>
<sequence length="305" mass="34245">MKTKRRKGRLTTVILVLIFLAGAGIFAYPTLSEQWNRLHQSRAIASYQEAVEDLSEEEYERAWQEAEAYNDTIKENTFSHDAFDQEEENLRETPYWAVLNLGENGIMGYISLPEIGQRLPIYHGTSDPVLQVGTGHIYGTNLPIGGEGNHSVIAGHRGLPSARLFTDADQLEEGDKFYIHVLDEVLAYEVDQIADMVDKDDTEKLTGLMQQTEGEDYVTLFTCTPYGVNSHRLLVRGHRVAYHGEDEGSGETGMLKSLQDYSMLYALLAAAVLVLLASAVGLIRSRKRKKTGRSRREEDGKDKME</sequence>
<feature type="transmembrane region" description="Helical" evidence="3">
    <location>
        <begin position="263"/>
        <end position="283"/>
    </location>
</feature>
<evidence type="ECO:0000256" key="1">
    <source>
        <dbReference type="ARBA" id="ARBA00022801"/>
    </source>
</evidence>
<feature type="active site" description="Proton donor/acceptor" evidence="2">
    <location>
        <position position="156"/>
    </location>
</feature>
<gene>
    <name evidence="4" type="ORF">H6A20_05140</name>
</gene>
<dbReference type="NCBIfam" id="TIGR01076">
    <property type="entry name" value="sortase_fam"/>
    <property type="match status" value="1"/>
</dbReference>
<accession>A0A938XC81</accession>
<dbReference type="NCBIfam" id="NF033745">
    <property type="entry name" value="class_C_sortase"/>
    <property type="match status" value="1"/>
</dbReference>
<reference evidence="4" key="1">
    <citation type="submission" date="2020-08" db="EMBL/GenBank/DDBJ databases">
        <authorList>
            <person name="Cejkova D."/>
            <person name="Kubasova T."/>
            <person name="Jahodarova E."/>
            <person name="Rychlik I."/>
        </authorList>
    </citation>
    <scope>NUCLEOTIDE SEQUENCE</scope>
    <source>
        <strain evidence="4">An582</strain>
    </source>
</reference>
<dbReference type="GO" id="GO:0016787">
    <property type="term" value="F:hydrolase activity"/>
    <property type="evidence" value="ECO:0007669"/>
    <property type="project" value="UniProtKB-KW"/>
</dbReference>
<organism evidence="4 5">
    <name type="scientific">Mordavella massiliensis</name>
    <dbReference type="NCBI Taxonomy" id="1871024"/>
    <lineage>
        <taxon>Bacteria</taxon>
        <taxon>Bacillati</taxon>
        <taxon>Bacillota</taxon>
        <taxon>Clostridia</taxon>
        <taxon>Eubacteriales</taxon>
        <taxon>Clostridiaceae</taxon>
        <taxon>Mordavella</taxon>
    </lineage>
</organism>
<dbReference type="AlphaFoldDB" id="A0A938XC81"/>
<keyword evidence="1" id="KW-0378">Hydrolase</keyword>
<dbReference type="Pfam" id="PF04203">
    <property type="entry name" value="Sortase"/>
    <property type="match status" value="1"/>
</dbReference>
<dbReference type="Proteomes" id="UP000705508">
    <property type="component" value="Unassembled WGS sequence"/>
</dbReference>
<feature type="active site" description="Acyl-thioester intermediate" evidence="2">
    <location>
        <position position="223"/>
    </location>
</feature>
<dbReference type="InterPro" id="IPR023365">
    <property type="entry name" value="Sortase_dom-sf"/>
</dbReference>
<dbReference type="Gene3D" id="2.40.260.10">
    <property type="entry name" value="Sortase"/>
    <property type="match status" value="1"/>
</dbReference>
<evidence type="ECO:0000256" key="2">
    <source>
        <dbReference type="PIRSR" id="PIRSR605754-1"/>
    </source>
</evidence>
<keyword evidence="3" id="KW-1133">Transmembrane helix</keyword>
<keyword evidence="3" id="KW-0472">Membrane</keyword>
<evidence type="ECO:0000313" key="5">
    <source>
        <dbReference type="Proteomes" id="UP000705508"/>
    </source>
</evidence>
<dbReference type="CDD" id="cd05827">
    <property type="entry name" value="Sortase_C"/>
    <property type="match status" value="1"/>
</dbReference>
<proteinExistence type="predicted"/>
<keyword evidence="3" id="KW-0812">Transmembrane</keyword>
<dbReference type="InterPro" id="IPR042002">
    <property type="entry name" value="Sortase_C"/>
</dbReference>
<dbReference type="RefSeq" id="WP_204906074.1">
    <property type="nucleotide sequence ID" value="NZ_JACJKS010000005.1"/>
</dbReference>
<dbReference type="InterPro" id="IPR005754">
    <property type="entry name" value="Sortase"/>
</dbReference>
<evidence type="ECO:0000256" key="3">
    <source>
        <dbReference type="SAM" id="Phobius"/>
    </source>
</evidence>
<comment type="caution">
    <text evidence="4">The sequence shown here is derived from an EMBL/GenBank/DDBJ whole genome shotgun (WGS) entry which is preliminary data.</text>
</comment>
<evidence type="ECO:0000313" key="4">
    <source>
        <dbReference type="EMBL" id="MBM6948049.1"/>
    </source>
</evidence>
<name>A0A938XC81_9CLOT</name>